<evidence type="ECO:0000313" key="3">
    <source>
        <dbReference type="Proteomes" id="UP000195011"/>
    </source>
</evidence>
<comment type="caution">
    <text evidence="2">The sequence shown here is derived from an EMBL/GenBank/DDBJ whole genome shotgun (WGS) entry which is preliminary data.</text>
</comment>
<dbReference type="AlphaFoldDB" id="A0A251YXC6"/>
<evidence type="ECO:0000256" key="1">
    <source>
        <dbReference type="SAM" id="MobiDB-lite"/>
    </source>
</evidence>
<accession>A0A251YXC6</accession>
<reference evidence="2 3" key="1">
    <citation type="submission" date="2016-08" db="EMBL/GenBank/DDBJ databases">
        <title>Genome sequence of Clavibacter michiganensis spp strain CFBP8017.</title>
        <authorList>
            <person name="Thapa S.P."/>
            <person name="Coaker G."/>
            <person name="Jacques M.-A."/>
        </authorList>
    </citation>
    <scope>NUCLEOTIDE SEQUENCE [LARGE SCALE GENOMIC DNA]</scope>
    <source>
        <strain evidence="2">CFBP8017</strain>
    </source>
</reference>
<dbReference type="Proteomes" id="UP000195011">
    <property type="component" value="Unassembled WGS sequence"/>
</dbReference>
<dbReference type="EMBL" id="MDJY01000006">
    <property type="protein sequence ID" value="OUE28865.1"/>
    <property type="molecule type" value="Genomic_DNA"/>
</dbReference>
<sequence>MCRADGLIDPGSIPGVGMSPDLIRSASSTLSSASTGVSQHGASAVASWQTMSTVYQAPESEALLAVMAPVGQETTALADGFTKVAKALKDFADTVEPIVVTLKDLQTQAVAFVALAEQGYDLPAVGDQPTTQLTDYGSVQTSPGGMYSSPAHHVEWTDYPPYNQRNDELIKAVAVQATALDQAQADCVNAIAAADPTRSSCAVPVQGTDFTAAAVAGTALPFGQVASGRQTCVGSFLGGAGDAVTSMAEGLGSLVSYNPETGAWGGWGHAGASALGVVEGLGALIAPTPLFQMMADDSGGGTPGWMRDFLRSTLDKQQLMVEGFVGSGELWDADPARAAGSLFVNVGSLLIPVGGEVAAGAKVVSVGARMIEVGGKAAEAADVASVAGRLTRVGGDALLDAGLYVKQTGLALEAVSDRMAGFADLPRTATAGAVSSLREVLERVPRVSVTVERLATPDGAWSVPNLHMSVEHPAPGGAAHAAAGGRHAAEMASGPAAEARAAGVDAGRTGTDALHESVLSRDGERAATALDERAVSAGHTSGAHHDLAGAEGAHHGGAGVHAISTDAPHGLHDAAFEHPRPEGAADFDGPSADVANRHPIPSWITDRLADSELPAWKKRILEGHEFNYANHHRYAHYELGLRDGARVDSYAEHEWIASRKHTQAASVRWRTMKRYIDEIEKKYAPGTIIRKTGEPLDGIKVLELPPQIHPIPHQVLDYAKENDVIIRDSNGRAYNTLSESAL</sequence>
<feature type="region of interest" description="Disordered" evidence="1">
    <location>
        <begin position="475"/>
        <end position="497"/>
    </location>
</feature>
<evidence type="ECO:0000313" key="2">
    <source>
        <dbReference type="EMBL" id="OUE28865.1"/>
    </source>
</evidence>
<proteinExistence type="predicted"/>
<name>A0A251YXC6_9MICO</name>
<gene>
    <name evidence="2" type="ORF">BFL36_01220</name>
</gene>
<organism evidence="2 3">
    <name type="scientific">Clavibacter michiganensis</name>
    <dbReference type="NCBI Taxonomy" id="28447"/>
    <lineage>
        <taxon>Bacteria</taxon>
        <taxon>Bacillati</taxon>
        <taxon>Actinomycetota</taxon>
        <taxon>Actinomycetes</taxon>
        <taxon>Micrococcales</taxon>
        <taxon>Microbacteriaceae</taxon>
        <taxon>Clavibacter</taxon>
    </lineage>
</organism>
<protein>
    <submittedName>
        <fullName evidence="2">Uncharacterized protein</fullName>
    </submittedName>
</protein>